<feature type="region of interest" description="Disordered" evidence="2">
    <location>
        <begin position="294"/>
        <end position="326"/>
    </location>
</feature>
<dbReference type="InterPro" id="IPR051608">
    <property type="entry name" value="RQC_Subunit_NEMF"/>
</dbReference>
<evidence type="ECO:0000256" key="2">
    <source>
        <dbReference type="SAM" id="MobiDB-lite"/>
    </source>
</evidence>
<feature type="compositionally biased region" description="Basic and acidic residues" evidence="2">
    <location>
        <begin position="294"/>
        <end position="316"/>
    </location>
</feature>
<dbReference type="GO" id="GO:1990112">
    <property type="term" value="C:RQC complex"/>
    <property type="evidence" value="ECO:0007669"/>
    <property type="project" value="TreeGrafter"/>
</dbReference>
<dbReference type="Gene3D" id="1.10.8.50">
    <property type="match status" value="1"/>
</dbReference>
<comment type="caution">
    <text evidence="4">The sequence shown here is derived from an EMBL/GenBank/DDBJ whole genome shotgun (WGS) entry which is preliminary data.</text>
</comment>
<organism evidence="4 5">
    <name type="scientific">candidate division MSBL1 archaeon SCGC-AAA259I14</name>
    <dbReference type="NCBI Taxonomy" id="1698268"/>
    <lineage>
        <taxon>Archaea</taxon>
        <taxon>Methanobacteriati</taxon>
        <taxon>Methanobacteriota</taxon>
        <taxon>candidate division MSBL1</taxon>
    </lineage>
</organism>
<sequence length="531" mass="60969">GNLILCDEQREIIHPYESKVWKDREIKPGQVYSLPPKKGKNIAEISERELKELIIDAPDLVRGLARNLSIGGQIAEEICARAGLNKKTEPQKMTRKDYKRLFSTIESFLNKENSPQIIYENDTPIDVLPFSFETMRNKEAQRFKTFNRALDNYFQKVSEKEVKNVKEEKTEKKLKEFKSRLERQEKNIQKLKEKARKTKQKADLISKSHEKIDKILDKLNKIRKTEGWEKIRDELGKSKPSRENWAKLIKKIQPNQGKVELILQDFPVELDIRISSFKNASKYYEKNKQFKSKLEGAKEAKKKTKDQIQEIKEKGVKISTPRTPKKKRKKKWFERYRWFYSSQGLLVIAGRDAKTNQEIVEKHMEPNDIYFHADLEGAPHLIVKSEGERISEKTEEEAAIFAAIHSKGWRKGLGNLDVYSVKPNQVSKEAPAGEYLPKGGYIIKGEKNYQTVPLEAAVGLIEIEGNKIPMCGPPSAVQAHSKNIIKLKPGSTKKSNLASEIKSSLDKDFEGEINIDELMQILPPGPGMISS</sequence>
<feature type="non-terminal residue" evidence="4">
    <location>
        <position position="1"/>
    </location>
</feature>
<evidence type="ECO:0000256" key="1">
    <source>
        <dbReference type="SAM" id="Coils"/>
    </source>
</evidence>
<accession>A0A133URU7</accession>
<keyword evidence="5" id="KW-1185">Reference proteome</keyword>
<feature type="coiled-coil region" evidence="1">
    <location>
        <begin position="167"/>
        <end position="208"/>
    </location>
</feature>
<name>A0A133URU7_9EURY</name>
<evidence type="ECO:0000313" key="5">
    <source>
        <dbReference type="Proteomes" id="UP000070414"/>
    </source>
</evidence>
<dbReference type="NCBIfam" id="NF041120">
    <property type="entry name" value="RqcH_arch"/>
    <property type="match status" value="1"/>
</dbReference>
<dbReference type="GO" id="GO:0072344">
    <property type="term" value="P:rescue of stalled ribosome"/>
    <property type="evidence" value="ECO:0007669"/>
    <property type="project" value="TreeGrafter"/>
</dbReference>
<evidence type="ECO:0000259" key="3">
    <source>
        <dbReference type="Pfam" id="PF05670"/>
    </source>
</evidence>
<dbReference type="GO" id="GO:0043023">
    <property type="term" value="F:ribosomal large subunit binding"/>
    <property type="evidence" value="ECO:0007669"/>
    <property type="project" value="TreeGrafter"/>
</dbReference>
<reference evidence="4 5" key="1">
    <citation type="journal article" date="2016" name="Sci. Rep.">
        <title>Metabolic traits of an uncultured archaeal lineage -MSBL1- from brine pools of the Red Sea.</title>
        <authorList>
            <person name="Mwirichia R."/>
            <person name="Alam I."/>
            <person name="Rashid M."/>
            <person name="Vinu M."/>
            <person name="Ba-Alawi W."/>
            <person name="Anthony Kamau A."/>
            <person name="Kamanda Ngugi D."/>
            <person name="Goker M."/>
            <person name="Klenk H.P."/>
            <person name="Bajic V."/>
            <person name="Stingl U."/>
        </authorList>
    </citation>
    <scope>NUCLEOTIDE SEQUENCE [LARGE SCALE GENOMIC DNA]</scope>
    <source>
        <strain evidence="4">SCGC-AAA259I14</strain>
    </source>
</reference>
<keyword evidence="1" id="KW-0175">Coiled coil</keyword>
<dbReference type="PANTHER" id="PTHR15239:SF6">
    <property type="entry name" value="RIBOSOME QUALITY CONTROL COMPLEX SUBUNIT NEMF"/>
    <property type="match status" value="1"/>
</dbReference>
<dbReference type="PANTHER" id="PTHR15239">
    <property type="entry name" value="NUCLEAR EXPORT MEDIATOR FACTOR NEMF"/>
    <property type="match status" value="1"/>
</dbReference>
<gene>
    <name evidence="4" type="ORF">AKJ38_02450</name>
</gene>
<dbReference type="GO" id="GO:0000049">
    <property type="term" value="F:tRNA binding"/>
    <property type="evidence" value="ECO:0007669"/>
    <property type="project" value="TreeGrafter"/>
</dbReference>
<dbReference type="Pfam" id="PF05833">
    <property type="entry name" value="NFACT_N"/>
    <property type="match status" value="1"/>
</dbReference>
<proteinExistence type="predicted"/>
<dbReference type="AlphaFoldDB" id="A0A133URU7"/>
<protein>
    <recommendedName>
        <fullName evidence="3">NFACT RNA-binding domain-containing protein</fullName>
    </recommendedName>
</protein>
<evidence type="ECO:0000313" key="4">
    <source>
        <dbReference type="EMBL" id="KXA96850.1"/>
    </source>
</evidence>
<dbReference type="EMBL" id="LHXS01000039">
    <property type="protein sequence ID" value="KXA96850.1"/>
    <property type="molecule type" value="Genomic_DNA"/>
</dbReference>
<dbReference type="Proteomes" id="UP000070414">
    <property type="component" value="Unassembled WGS sequence"/>
</dbReference>
<feature type="domain" description="NFACT RNA-binding" evidence="3">
    <location>
        <begin position="336"/>
        <end position="445"/>
    </location>
</feature>
<dbReference type="Pfam" id="PF05670">
    <property type="entry name" value="NFACT-R_1"/>
    <property type="match status" value="1"/>
</dbReference>
<dbReference type="InterPro" id="IPR008532">
    <property type="entry name" value="NFACT_RNA-bd"/>
</dbReference>